<feature type="compositionally biased region" description="Basic residues" evidence="1">
    <location>
        <begin position="777"/>
        <end position="797"/>
    </location>
</feature>
<reference evidence="3" key="1">
    <citation type="submission" date="2023-08" db="EMBL/GenBank/DDBJ databases">
        <authorList>
            <person name="Chen Y."/>
            <person name="Shah S."/>
            <person name="Dougan E. K."/>
            <person name="Thang M."/>
            <person name="Chan C."/>
        </authorList>
    </citation>
    <scope>NUCLEOTIDE SEQUENCE</scope>
</reference>
<dbReference type="InterPro" id="IPR051842">
    <property type="entry name" value="uS12_prolyl_hydroxylase"/>
</dbReference>
<keyword evidence="2" id="KW-0472">Membrane</keyword>
<keyword evidence="4" id="KW-1185">Reference proteome</keyword>
<feature type="compositionally biased region" description="Basic and acidic residues" evidence="1">
    <location>
        <begin position="855"/>
        <end position="882"/>
    </location>
</feature>
<feature type="region of interest" description="Disordered" evidence="1">
    <location>
        <begin position="843"/>
        <end position="913"/>
    </location>
</feature>
<feature type="transmembrane region" description="Helical" evidence="2">
    <location>
        <begin position="641"/>
        <end position="662"/>
    </location>
</feature>
<feature type="region of interest" description="Disordered" evidence="1">
    <location>
        <begin position="610"/>
        <end position="636"/>
    </location>
</feature>
<dbReference type="PANTHER" id="PTHR12117">
    <property type="entry name" value="HISTONE ACETYLTRANSFERASE COMPLEX"/>
    <property type="match status" value="1"/>
</dbReference>
<dbReference type="GO" id="GO:0005737">
    <property type="term" value="C:cytoplasm"/>
    <property type="evidence" value="ECO:0007669"/>
    <property type="project" value="TreeGrafter"/>
</dbReference>
<dbReference type="Gene3D" id="2.60.120.620">
    <property type="entry name" value="q2cbj1_9rhob like domain"/>
    <property type="match status" value="2"/>
</dbReference>
<gene>
    <name evidence="3" type="ORF">EVOR1521_LOCUS3407</name>
</gene>
<name>A0AA36MML4_9DINO</name>
<dbReference type="EMBL" id="CAUJNA010000206">
    <property type="protein sequence ID" value="CAJ1373650.1"/>
    <property type="molecule type" value="Genomic_DNA"/>
</dbReference>
<feature type="compositionally biased region" description="Acidic residues" evidence="1">
    <location>
        <begin position="756"/>
        <end position="771"/>
    </location>
</feature>
<dbReference type="GO" id="GO:0031543">
    <property type="term" value="F:peptidyl-proline dioxygenase activity"/>
    <property type="evidence" value="ECO:0007669"/>
    <property type="project" value="TreeGrafter"/>
</dbReference>
<proteinExistence type="predicted"/>
<feature type="region of interest" description="Disordered" evidence="1">
    <location>
        <begin position="698"/>
        <end position="817"/>
    </location>
</feature>
<dbReference type="GO" id="GO:0006449">
    <property type="term" value="P:regulation of translational termination"/>
    <property type="evidence" value="ECO:0007669"/>
    <property type="project" value="TreeGrafter"/>
</dbReference>
<dbReference type="Proteomes" id="UP001178507">
    <property type="component" value="Unassembled WGS sequence"/>
</dbReference>
<evidence type="ECO:0000256" key="1">
    <source>
        <dbReference type="SAM" id="MobiDB-lite"/>
    </source>
</evidence>
<protein>
    <submittedName>
        <fullName evidence="3">Uncharacterized protein</fullName>
    </submittedName>
</protein>
<evidence type="ECO:0000313" key="3">
    <source>
        <dbReference type="EMBL" id="CAJ1373650.1"/>
    </source>
</evidence>
<organism evidence="3 4">
    <name type="scientific">Effrenium voratum</name>
    <dbReference type="NCBI Taxonomy" id="2562239"/>
    <lineage>
        <taxon>Eukaryota</taxon>
        <taxon>Sar</taxon>
        <taxon>Alveolata</taxon>
        <taxon>Dinophyceae</taxon>
        <taxon>Suessiales</taxon>
        <taxon>Symbiodiniaceae</taxon>
        <taxon>Effrenium</taxon>
    </lineage>
</organism>
<dbReference type="AlphaFoldDB" id="A0AA36MML4"/>
<evidence type="ECO:0000313" key="4">
    <source>
        <dbReference type="Proteomes" id="UP001178507"/>
    </source>
</evidence>
<feature type="transmembrane region" description="Helical" evidence="2">
    <location>
        <begin position="674"/>
        <end position="692"/>
    </location>
</feature>
<feature type="compositionally biased region" description="Basic and acidic residues" evidence="1">
    <location>
        <begin position="613"/>
        <end position="636"/>
    </location>
</feature>
<sequence length="913" mass="99701">MELEAALASADGTAQAWNEVYQHPRRFGAFAKRFRLVQGLEQRALQALALSTAPASGLVPPDCGLSPAAVKRYVAACGVDVDVGVGSLVLALNGLEGVTTLSSCSGVHVGAHEEEALVAFTAGPEVLLALREQLGDHLRESRDDVVRPKGRRPQAFRSYIAFSRANLADGRPDAQQRLKDMGMLARRVEKLVTGSRASASKPKGLALCRGELGQLQAQWSSSAYALGQVLRREELEEIRDELISDLKGLQPVETQHTVALVLPLASGQLCRALQRLKATIDELTKFIAQITGCHSLKLVTSALVAVPPDGYVLPQSFAGHTDASVGFALFLTEDWWSESDGGVVELFQRSGKVAASVVPKASSVLVYKAHACAITRVLSENAPHLAIYGIFQPEQTERDAKQDRSSSPFKVVSLQAESKDECGESLASIVSAQHLGQAAAYRARFEDASTLSLPGFLQSQFARYVTSALSGSSRGWKLVGPVQVRRCFELRSRFASDRRARRARRALLRVAKALASDGFMRYLEALTGVRRSGDGTLRIRCFRPGFDYDRPSLLEFSQLDVVLSFTSAIPRSQRLGGADVYAEGDAPTGATDFATGRSEAAQRQAAQVVRHAKSGDAAEEPEAKAKGRVPRPPEPKEEDPYAFFVPAVVFFLYLGFGTIYSAEYFMPMGDVGGKIAVGFGVLFVLIVLGVTLKEVMQKKKSTSESESESDSAESSSSSKPKKKSSKATKAVATKKASRKEAEEKKSKSKKKAKDDSSEDESEDENDEEEEESDRKSDKKAKRRKSKERRRSRSRDRRRRDDSRGGKRAAVPGYPMPYGMPGYVPVPYGAPPWGPYAAQYAMGRGPPGDYSQTSRALDRDKPRDWRGRDFGAFNGRDDRDRVKWVPGQGRNPDLEAEKLTGAPLARNYSEHDDR</sequence>
<accession>A0AA36MML4</accession>
<dbReference type="PANTHER" id="PTHR12117:SF0">
    <property type="entry name" value="PROLYL 3-HYDROXYLASE OGFOD1"/>
    <property type="match status" value="1"/>
</dbReference>
<keyword evidence="2" id="KW-1133">Transmembrane helix</keyword>
<evidence type="ECO:0000256" key="2">
    <source>
        <dbReference type="SAM" id="Phobius"/>
    </source>
</evidence>
<keyword evidence="2" id="KW-0812">Transmembrane</keyword>
<comment type="caution">
    <text evidence="3">The sequence shown here is derived from an EMBL/GenBank/DDBJ whole genome shotgun (WGS) entry which is preliminary data.</text>
</comment>